<feature type="transmembrane region" description="Helical" evidence="2">
    <location>
        <begin position="443"/>
        <end position="462"/>
    </location>
</feature>
<feature type="transmembrane region" description="Helical" evidence="2">
    <location>
        <begin position="210"/>
        <end position="229"/>
    </location>
</feature>
<feature type="transmembrane region" description="Helical" evidence="2">
    <location>
        <begin position="531"/>
        <end position="549"/>
    </location>
</feature>
<feature type="transmembrane region" description="Helical" evidence="2">
    <location>
        <begin position="474"/>
        <end position="493"/>
    </location>
</feature>
<evidence type="ECO:0000256" key="2">
    <source>
        <dbReference type="SAM" id="Phobius"/>
    </source>
</evidence>
<keyword evidence="2" id="KW-0472">Membrane</keyword>
<accession>A0A6M0Q932</accession>
<dbReference type="AlphaFoldDB" id="A0A6M0Q932"/>
<feature type="transmembrane region" description="Helical" evidence="2">
    <location>
        <begin position="236"/>
        <end position="257"/>
    </location>
</feature>
<dbReference type="InterPro" id="IPR019286">
    <property type="entry name" value="DUF2339_TM"/>
</dbReference>
<feature type="transmembrane region" description="Helical" evidence="2">
    <location>
        <begin position="362"/>
        <end position="381"/>
    </location>
</feature>
<organism evidence="3 4">
    <name type="scientific">Bacillus mesophilus</name>
    <dbReference type="NCBI Taxonomy" id="1808955"/>
    <lineage>
        <taxon>Bacteria</taxon>
        <taxon>Bacillati</taxon>
        <taxon>Bacillota</taxon>
        <taxon>Bacilli</taxon>
        <taxon>Bacillales</taxon>
        <taxon>Bacillaceae</taxon>
        <taxon>Bacillus</taxon>
    </lineage>
</organism>
<feature type="transmembrane region" description="Helical" evidence="2">
    <location>
        <begin position="78"/>
        <end position="95"/>
    </location>
</feature>
<dbReference type="PANTHER" id="PTHR38434">
    <property type="entry name" value="BLL2549 PROTEIN"/>
    <property type="match status" value="1"/>
</dbReference>
<comment type="caution">
    <text evidence="3">The sequence shown here is derived from an EMBL/GenBank/DDBJ whole genome shotgun (WGS) entry which is preliminary data.</text>
</comment>
<feature type="transmembrane region" description="Helical" evidence="2">
    <location>
        <begin position="290"/>
        <end position="309"/>
    </location>
</feature>
<dbReference type="CDD" id="cd14686">
    <property type="entry name" value="bZIP"/>
    <property type="match status" value="1"/>
</dbReference>
<evidence type="ECO:0000256" key="1">
    <source>
        <dbReference type="SAM" id="Coils"/>
    </source>
</evidence>
<proteinExistence type="predicted"/>
<evidence type="ECO:0000313" key="3">
    <source>
        <dbReference type="EMBL" id="NEY72747.1"/>
    </source>
</evidence>
<evidence type="ECO:0000313" key="4">
    <source>
        <dbReference type="Proteomes" id="UP000481043"/>
    </source>
</evidence>
<feature type="coiled-coil region" evidence="1">
    <location>
        <begin position="6"/>
        <end position="33"/>
    </location>
</feature>
<feature type="transmembrane region" description="Helical" evidence="2">
    <location>
        <begin position="107"/>
        <end position="123"/>
    </location>
</feature>
<name>A0A6M0Q932_9BACI</name>
<feature type="transmembrane region" description="Helical" evidence="2">
    <location>
        <begin position="263"/>
        <end position="281"/>
    </location>
</feature>
<protein>
    <submittedName>
        <fullName evidence="3">DUF2339 domain-containing protein</fullName>
    </submittedName>
</protein>
<feature type="transmembrane region" description="Helical" evidence="2">
    <location>
        <begin position="412"/>
        <end position="431"/>
    </location>
</feature>
<keyword evidence="2" id="KW-0812">Transmembrane</keyword>
<dbReference type="Proteomes" id="UP000481043">
    <property type="component" value="Unassembled WGS sequence"/>
</dbReference>
<feature type="transmembrane region" description="Helical" evidence="2">
    <location>
        <begin position="339"/>
        <end position="356"/>
    </location>
</feature>
<keyword evidence="2" id="KW-1133">Transmembrane helix</keyword>
<reference evidence="3 4" key="1">
    <citation type="submission" date="2020-02" db="EMBL/GenBank/DDBJ databases">
        <title>Bacillus aquiflavi sp. nov., isolated from yellow water of strong flavor Chinese baijiu in Yibin region of China.</title>
        <authorList>
            <person name="Xie J."/>
        </authorList>
    </citation>
    <scope>NUCLEOTIDE SEQUENCE [LARGE SCALE GENOMIC DNA]</scope>
    <source>
        <strain evidence="3 4">SA4</strain>
    </source>
</reference>
<feature type="transmembrane region" description="Helical" evidence="2">
    <location>
        <begin position="188"/>
        <end position="204"/>
    </location>
</feature>
<feature type="transmembrane region" description="Helical" evidence="2">
    <location>
        <begin position="505"/>
        <end position="525"/>
    </location>
</feature>
<sequence>MNKEQITSLERRLVALEKEATDLKVEILKLKNNTILEEADLDQANKKVEQELIRPTLPRGKDAKKEQVDWEKQIGQIWLPRIFIFVLLLGIVWGFKAASDYGLLNDLVKVAIGFLSAILLFVLGRQQIKKKREGLGQVLLGGSIVLLLIVTFAAHVLYGLIPSIPALMLNIIWVSIGISVAHYYESEPLAILTGIGGYLIPFLLENQDQNVANFVLFETIFYIVLLLFALKKKFTILYLVAFGLLHVTLLAGSLLIRPDDLKIFGLAVLIQHLVLFIGFFMKSWFIDRQIAILFTSSILTISWLKVAFTNSQFELIILTIFIIYAILSVYFWSRDKIRVSATLAISTISLFVWFLTRFDANHITGLLLLQGLFTLYLGIITSSKLSQAIGMVLYICNFFMVLSTPFEDVTSIQFINWLILLGSVILISKLLRNHEIIKDRIKFIMMTKITTLILTLLFITFTMQALTADMSMNLQYMAVSFAWAIYALMLIMFGATKGDKVFRIFGLVLLFVTLAKLILIDLAYISIVIRAILFIGIGLIGVAGSRIFYKSTPK</sequence>
<keyword evidence="1" id="KW-0175">Coiled coil</keyword>
<gene>
    <name evidence="3" type="ORF">G4D63_13500</name>
</gene>
<dbReference type="Pfam" id="PF10101">
    <property type="entry name" value="DUF2339"/>
    <property type="match status" value="1"/>
</dbReference>
<feature type="transmembrane region" description="Helical" evidence="2">
    <location>
        <begin position="135"/>
        <end position="158"/>
    </location>
</feature>
<dbReference type="EMBL" id="JAAIWM010000004">
    <property type="protein sequence ID" value="NEY72747.1"/>
    <property type="molecule type" value="Genomic_DNA"/>
</dbReference>
<feature type="transmembrane region" description="Helical" evidence="2">
    <location>
        <begin position="315"/>
        <end position="332"/>
    </location>
</feature>
<keyword evidence="4" id="KW-1185">Reference proteome</keyword>
<dbReference type="PANTHER" id="PTHR38434:SF1">
    <property type="entry name" value="BLL2549 PROTEIN"/>
    <property type="match status" value="1"/>
</dbReference>
<dbReference type="RefSeq" id="WP_163180196.1">
    <property type="nucleotide sequence ID" value="NZ_JAAIWM010000004.1"/>
</dbReference>